<feature type="region of interest" description="Disordered" evidence="1">
    <location>
        <begin position="1"/>
        <end position="20"/>
    </location>
</feature>
<evidence type="ECO:0000259" key="2">
    <source>
        <dbReference type="Pfam" id="PF00296"/>
    </source>
</evidence>
<gene>
    <name evidence="3" type="ORF">ACFP1Z_30575</name>
</gene>
<dbReference type="Pfam" id="PF00296">
    <property type="entry name" value="Bac_luciferase"/>
    <property type="match status" value="1"/>
</dbReference>
<dbReference type="Gene3D" id="3.20.20.30">
    <property type="entry name" value="Luciferase-like domain"/>
    <property type="match status" value="1"/>
</dbReference>
<dbReference type="InterPro" id="IPR051260">
    <property type="entry name" value="Diverse_substr_monoxygenases"/>
</dbReference>
<dbReference type="InterPro" id="IPR011251">
    <property type="entry name" value="Luciferase-like_dom"/>
</dbReference>
<evidence type="ECO:0000313" key="3">
    <source>
        <dbReference type="EMBL" id="MFC5724509.1"/>
    </source>
</evidence>
<evidence type="ECO:0000313" key="4">
    <source>
        <dbReference type="Proteomes" id="UP001596083"/>
    </source>
</evidence>
<feature type="domain" description="Luciferase-like" evidence="2">
    <location>
        <begin position="23"/>
        <end position="269"/>
    </location>
</feature>
<dbReference type="GO" id="GO:0016491">
    <property type="term" value="F:oxidoreductase activity"/>
    <property type="evidence" value="ECO:0007669"/>
    <property type="project" value="UniProtKB-KW"/>
</dbReference>
<dbReference type="EMBL" id="JBHSPB010000029">
    <property type="protein sequence ID" value="MFC5724509.1"/>
    <property type="molecule type" value="Genomic_DNA"/>
</dbReference>
<proteinExistence type="predicted"/>
<accession>A0ABW0ZBL5</accession>
<keyword evidence="4" id="KW-1185">Reference proteome</keyword>
<dbReference type="PANTHER" id="PTHR30011:SF32">
    <property type="entry name" value="CONSERVED PROTEIN"/>
    <property type="match status" value="1"/>
</dbReference>
<dbReference type="EC" id="1.-.-.-" evidence="3"/>
<comment type="caution">
    <text evidence="3">The sequence shown here is derived from an EMBL/GenBank/DDBJ whole genome shotgun (WGS) entry which is preliminary data.</text>
</comment>
<protein>
    <submittedName>
        <fullName evidence="3">LLM class flavin-dependent oxidoreductase</fullName>
        <ecNumber evidence="3">1.-.-.-</ecNumber>
    </submittedName>
</protein>
<dbReference type="Proteomes" id="UP001596083">
    <property type="component" value="Unassembled WGS sequence"/>
</dbReference>
<evidence type="ECO:0000256" key="1">
    <source>
        <dbReference type="SAM" id="MobiDB-lite"/>
    </source>
</evidence>
<keyword evidence="3" id="KW-0560">Oxidoreductase</keyword>
<organism evidence="3 4">
    <name type="scientific">Streptomyces gamaensis</name>
    <dbReference type="NCBI Taxonomy" id="1763542"/>
    <lineage>
        <taxon>Bacteria</taxon>
        <taxon>Bacillati</taxon>
        <taxon>Actinomycetota</taxon>
        <taxon>Actinomycetes</taxon>
        <taxon>Kitasatosporales</taxon>
        <taxon>Streptomycetaceae</taxon>
        <taxon>Streptomyces</taxon>
    </lineage>
</organism>
<dbReference type="RefSeq" id="WP_390320970.1">
    <property type="nucleotide sequence ID" value="NZ_JBHSPB010000029.1"/>
</dbReference>
<dbReference type="PANTHER" id="PTHR30011">
    <property type="entry name" value="ALKANESULFONATE MONOOXYGENASE-RELATED"/>
    <property type="match status" value="1"/>
</dbReference>
<reference evidence="4" key="1">
    <citation type="journal article" date="2019" name="Int. J. Syst. Evol. Microbiol.">
        <title>The Global Catalogue of Microorganisms (GCM) 10K type strain sequencing project: providing services to taxonomists for standard genome sequencing and annotation.</title>
        <authorList>
            <consortium name="The Broad Institute Genomics Platform"/>
            <consortium name="The Broad Institute Genome Sequencing Center for Infectious Disease"/>
            <person name="Wu L."/>
            <person name="Ma J."/>
        </authorList>
    </citation>
    <scope>NUCLEOTIDE SEQUENCE [LARGE SCALE GENOMIC DNA]</scope>
    <source>
        <strain evidence="4">CGMCC 4.7304</strain>
    </source>
</reference>
<sequence>MNSRPASAGSERDDRPKVGLGLPAADPAVLLDWARRADAGPFSSLGLLDRLVYDNPEPLVTLAALATATSRIRLQTEVLIAPVHNTAVLAKQTATLDRIAGGRFTLGIGVGGREDDFRAAGTDVRRRGSRLDEQMALLRRTWAGEPYGEDAGPIGPAPLTPGGPEVLFGGFVPAALERVARWGDGFLGAGLPPQAMDDLFRQVESVWDRHGRAGRPRLVAQVNAVLGPDEVIAEARRNAHRYYSFGGDLADQVVESMLTTAGQIRAAVDAYTGIGADEVVFYCWGTDPGQVERLAETLF</sequence>
<name>A0ABW0ZBL5_9ACTN</name>
<dbReference type="InterPro" id="IPR036661">
    <property type="entry name" value="Luciferase-like_sf"/>
</dbReference>
<dbReference type="SUPFAM" id="SSF51679">
    <property type="entry name" value="Bacterial luciferase-like"/>
    <property type="match status" value="1"/>
</dbReference>